<dbReference type="RefSeq" id="WP_245934193.1">
    <property type="nucleotide sequence ID" value="NZ_QGDN01000001.1"/>
</dbReference>
<dbReference type="GO" id="GO:0016151">
    <property type="term" value="F:nickel cation binding"/>
    <property type="evidence" value="ECO:0007669"/>
    <property type="project" value="UniProtKB-UniRule"/>
</dbReference>
<evidence type="ECO:0000256" key="3">
    <source>
        <dbReference type="HAMAP-Rule" id="MF_01385"/>
    </source>
</evidence>
<comment type="function">
    <text evidence="3">Required for maturation of urease via the functional incorporation of the urease nickel metallocenter.</text>
</comment>
<dbReference type="Pfam" id="PF01730">
    <property type="entry name" value="UreF"/>
    <property type="match status" value="1"/>
</dbReference>
<keyword evidence="5" id="KW-1185">Reference proteome</keyword>
<proteinExistence type="inferred from homology"/>
<organism evidence="4 5">
    <name type="scientific">Branchiibius hedensis</name>
    <dbReference type="NCBI Taxonomy" id="672460"/>
    <lineage>
        <taxon>Bacteria</taxon>
        <taxon>Bacillati</taxon>
        <taxon>Actinomycetota</taxon>
        <taxon>Actinomycetes</taxon>
        <taxon>Micrococcales</taxon>
        <taxon>Dermacoccaceae</taxon>
        <taxon>Branchiibius</taxon>
    </lineage>
</organism>
<keyword evidence="1 3" id="KW-0996">Nickel insertion</keyword>
<accession>A0A2Y8ZVF7</accession>
<gene>
    <name evidence="3" type="primary">ureF</name>
    <name evidence="4" type="ORF">SAMN04489750_3683</name>
</gene>
<evidence type="ECO:0000256" key="2">
    <source>
        <dbReference type="ARBA" id="ARBA00023186"/>
    </source>
</evidence>
<dbReference type="InterPro" id="IPR002639">
    <property type="entry name" value="UreF"/>
</dbReference>
<dbReference type="PIRSF" id="PIRSF009467">
    <property type="entry name" value="Ureas_acces_UreF"/>
    <property type="match status" value="1"/>
</dbReference>
<evidence type="ECO:0000313" key="5">
    <source>
        <dbReference type="Proteomes" id="UP000250028"/>
    </source>
</evidence>
<dbReference type="AlphaFoldDB" id="A0A2Y8ZVF7"/>
<keyword evidence="2 3" id="KW-0143">Chaperone</keyword>
<dbReference type="HAMAP" id="MF_01385">
    <property type="entry name" value="UreF"/>
    <property type="match status" value="1"/>
</dbReference>
<comment type="subcellular location">
    <subcellularLocation>
        <location evidence="3">Cytoplasm</location>
    </subcellularLocation>
</comment>
<sequence length="235" mass="24733">MSDPGISSDVGQLLFSLQLADSAFPSGLYTMSHGLEGFRQRGLVDPDEVGELLADLLRTSIGPADATALARVHDAARAGDLREIQRIDQLLFATKLNRELRAASVRSGRQLMRTAGPLVDDPVVSAYGELVSSREVPGCQPVISGICYAAAGVSVERAVASDLFAFASSFTGAALRLRLADHIAAQLILREVASTVEEVAAAAVTRPAEDIGGFAPLTDICSAGHERADARLFTT</sequence>
<dbReference type="InterPro" id="IPR038277">
    <property type="entry name" value="UreF_sf"/>
</dbReference>
<dbReference type="Gene3D" id="1.10.4190.10">
    <property type="entry name" value="Urease accessory protein UreF"/>
    <property type="match status" value="1"/>
</dbReference>
<comment type="subunit">
    <text evidence="3">UreD, UreF and UreG form a complex that acts as a GTP-hydrolysis-dependent molecular chaperone, activating the urease apoprotein by helping to assemble the nickel containing metallocenter of UreC. The UreE protein probably delivers the nickel.</text>
</comment>
<evidence type="ECO:0000256" key="1">
    <source>
        <dbReference type="ARBA" id="ARBA00022988"/>
    </source>
</evidence>
<dbReference type="GO" id="GO:0005737">
    <property type="term" value="C:cytoplasm"/>
    <property type="evidence" value="ECO:0007669"/>
    <property type="project" value="UniProtKB-SubCell"/>
</dbReference>
<name>A0A2Y8ZVF7_9MICO</name>
<dbReference type="PANTHER" id="PTHR33620:SF1">
    <property type="entry name" value="UREASE ACCESSORY PROTEIN F"/>
    <property type="match status" value="1"/>
</dbReference>
<reference evidence="5" key="1">
    <citation type="submission" date="2016-10" db="EMBL/GenBank/DDBJ databases">
        <authorList>
            <person name="Varghese N."/>
            <person name="Submissions S."/>
        </authorList>
    </citation>
    <scope>NUCLEOTIDE SEQUENCE [LARGE SCALE GENOMIC DNA]</scope>
    <source>
        <strain evidence="5">DSM 22951</strain>
    </source>
</reference>
<protein>
    <recommendedName>
        <fullName evidence="3">Urease accessory protein UreF</fullName>
    </recommendedName>
</protein>
<comment type="similarity">
    <text evidence="3">Belongs to the UreF family.</text>
</comment>
<dbReference type="EMBL" id="UESZ01000001">
    <property type="protein sequence ID" value="SSA36291.1"/>
    <property type="molecule type" value="Genomic_DNA"/>
</dbReference>
<evidence type="ECO:0000313" key="4">
    <source>
        <dbReference type="EMBL" id="SSA36291.1"/>
    </source>
</evidence>
<keyword evidence="3" id="KW-0963">Cytoplasm</keyword>
<dbReference type="PANTHER" id="PTHR33620">
    <property type="entry name" value="UREASE ACCESSORY PROTEIN F"/>
    <property type="match status" value="1"/>
</dbReference>
<dbReference type="Proteomes" id="UP000250028">
    <property type="component" value="Unassembled WGS sequence"/>
</dbReference>